<proteinExistence type="predicted"/>
<dbReference type="Pfam" id="PF02255">
    <property type="entry name" value="PTS_IIA"/>
    <property type="match status" value="1"/>
</dbReference>
<comment type="caution">
    <text evidence="8">The sequence shown here is derived from an EMBL/GenBank/DDBJ whole genome shotgun (WGS) entry which is preliminary data.</text>
</comment>
<dbReference type="STRING" id="1437609.BCAL_0217"/>
<protein>
    <submittedName>
        <fullName evidence="8">PTS system cellobiose-specific transporter subunit IIA</fullName>
    </submittedName>
</protein>
<dbReference type="SUPFAM" id="SSF46973">
    <property type="entry name" value="Enzyme IIa from lactose specific PTS, IIa-lac"/>
    <property type="match status" value="1"/>
</dbReference>
<feature type="active site" description="Tele-phosphohistidine intermediate" evidence="5">
    <location>
        <position position="80"/>
    </location>
</feature>
<dbReference type="InterPro" id="IPR003188">
    <property type="entry name" value="PTS_IIA_lac/cel"/>
</dbReference>
<dbReference type="PANTHER" id="PTHR34382:SF7">
    <property type="entry name" value="PTS SYSTEM N,N'-DIACETYLCHITOBIOSE-SPECIFIC EIIA COMPONENT"/>
    <property type="match status" value="1"/>
</dbReference>
<evidence type="ECO:0000256" key="7">
    <source>
        <dbReference type="PROSITE-ProRule" id="PRU00418"/>
    </source>
</evidence>
<dbReference type="PIRSF" id="PIRSF000699">
    <property type="entry name" value="PTS_IILac_III"/>
    <property type="match status" value="1"/>
</dbReference>
<dbReference type="GO" id="GO:0016740">
    <property type="term" value="F:transferase activity"/>
    <property type="evidence" value="ECO:0007669"/>
    <property type="project" value="UniProtKB-KW"/>
</dbReference>
<reference evidence="8 9" key="1">
    <citation type="submission" date="2014-03" db="EMBL/GenBank/DDBJ databases">
        <title>Genomics of Bifidobacteria.</title>
        <authorList>
            <person name="Ventura M."/>
            <person name="Milani C."/>
            <person name="Lugli G.A."/>
        </authorList>
    </citation>
    <scope>NUCLEOTIDE SEQUENCE [LARGE SCALE GENOMIC DNA]</scope>
    <source>
        <strain evidence="8 9">DSM 23973</strain>
    </source>
</reference>
<evidence type="ECO:0000313" key="9">
    <source>
        <dbReference type="Proteomes" id="UP000029072"/>
    </source>
</evidence>
<feature type="modified residue" description="Phosphohistidine; by HPr" evidence="7">
    <location>
        <position position="80"/>
    </location>
</feature>
<dbReference type="PANTHER" id="PTHR34382">
    <property type="entry name" value="PTS SYSTEM N,N'-DIACETYLCHITOBIOSE-SPECIFIC EIIA COMPONENT"/>
    <property type="match status" value="1"/>
</dbReference>
<keyword evidence="2" id="KW-0762">Sugar transport</keyword>
<sequence length="107" mass="11760">MADEPMDMEVLCMQMIVAAGSAKSDYMEALQAAKAGDYETAAAKMRSGDENYAVGHEQHARMVQQEAAGDPVAMTLLLTHVEDQMMSTETIKTMVTELIELYRKVNA</sequence>
<keyword evidence="4" id="KW-0598">Phosphotransferase system</keyword>
<evidence type="ECO:0000313" key="8">
    <source>
        <dbReference type="EMBL" id="KFI56618.1"/>
    </source>
</evidence>
<dbReference type="AlphaFoldDB" id="A0A087ACW8"/>
<dbReference type="eggNOG" id="COG1447">
    <property type="taxonomic scope" value="Bacteria"/>
</dbReference>
<keyword evidence="6" id="KW-0479">Metal-binding</keyword>
<evidence type="ECO:0000256" key="6">
    <source>
        <dbReference type="PIRSR" id="PIRSR000699-2"/>
    </source>
</evidence>
<name>A0A087ACW8_9BIFI</name>
<feature type="binding site" evidence="6">
    <location>
        <position position="83"/>
    </location>
    <ligand>
        <name>Mg(2+)</name>
        <dbReference type="ChEBI" id="CHEBI:18420"/>
        <note>ligand shared between all trimeric partners</note>
    </ligand>
</feature>
<dbReference type="InterPro" id="IPR036542">
    <property type="entry name" value="PTS_IIA_lac/cel_sf"/>
</dbReference>
<dbReference type="EMBL" id="JGYS01000001">
    <property type="protein sequence ID" value="KFI56618.1"/>
    <property type="molecule type" value="Genomic_DNA"/>
</dbReference>
<accession>A0A087ACW8</accession>
<comment type="cofactor">
    <cofactor evidence="6">
        <name>Mg(2+)</name>
        <dbReference type="ChEBI" id="CHEBI:18420"/>
    </cofactor>
    <text evidence="6">Binds 1 Mg(2+) ion per trimer.</text>
</comment>
<dbReference type="Proteomes" id="UP000029072">
    <property type="component" value="Unassembled WGS sequence"/>
</dbReference>
<evidence type="ECO:0000256" key="5">
    <source>
        <dbReference type="PIRSR" id="PIRSR000699-1"/>
    </source>
</evidence>
<evidence type="ECO:0000256" key="1">
    <source>
        <dbReference type="ARBA" id="ARBA00022448"/>
    </source>
</evidence>
<dbReference type="GO" id="GO:0046872">
    <property type="term" value="F:metal ion binding"/>
    <property type="evidence" value="ECO:0007669"/>
    <property type="project" value="UniProtKB-KW"/>
</dbReference>
<dbReference type="GO" id="GO:0009401">
    <property type="term" value="P:phosphoenolpyruvate-dependent sugar phosphotransferase system"/>
    <property type="evidence" value="ECO:0007669"/>
    <property type="project" value="UniProtKB-KW"/>
</dbReference>
<evidence type="ECO:0000256" key="3">
    <source>
        <dbReference type="ARBA" id="ARBA00022679"/>
    </source>
</evidence>
<evidence type="ECO:0000256" key="2">
    <source>
        <dbReference type="ARBA" id="ARBA00022597"/>
    </source>
</evidence>
<dbReference type="OrthoDB" id="350602at2"/>
<gene>
    <name evidence="8" type="ORF">BCAL_0217</name>
</gene>
<dbReference type="RefSeq" id="WP_043163912.1">
    <property type="nucleotide sequence ID" value="NZ_JDUV01000001.1"/>
</dbReference>
<evidence type="ECO:0000256" key="4">
    <source>
        <dbReference type="ARBA" id="ARBA00022683"/>
    </source>
</evidence>
<organism evidence="8 9">
    <name type="scientific">Bifidobacterium callitrichos DSM 23973</name>
    <dbReference type="NCBI Taxonomy" id="1437609"/>
    <lineage>
        <taxon>Bacteria</taxon>
        <taxon>Bacillati</taxon>
        <taxon>Actinomycetota</taxon>
        <taxon>Actinomycetes</taxon>
        <taxon>Bifidobacteriales</taxon>
        <taxon>Bifidobacteriaceae</taxon>
        <taxon>Bifidobacterium</taxon>
    </lineage>
</organism>
<keyword evidence="3" id="KW-0808">Transferase</keyword>
<dbReference type="PROSITE" id="PS51095">
    <property type="entry name" value="PTS_EIIA_TYPE_3"/>
    <property type="match status" value="1"/>
</dbReference>
<dbReference type="Gene3D" id="1.20.58.80">
    <property type="entry name" value="Phosphotransferase system, lactose/cellobiose-type IIA subunit"/>
    <property type="match status" value="1"/>
</dbReference>
<keyword evidence="6" id="KW-0460">Magnesium</keyword>
<keyword evidence="1" id="KW-0813">Transport</keyword>